<name>A0A9P4X3N0_9HYPO</name>
<proteinExistence type="predicted"/>
<keyword evidence="3" id="KW-0732">Signal</keyword>
<evidence type="ECO:0000313" key="5">
    <source>
        <dbReference type="Proteomes" id="UP000801864"/>
    </source>
</evidence>
<dbReference type="Proteomes" id="UP000801864">
    <property type="component" value="Unassembled WGS sequence"/>
</dbReference>
<keyword evidence="2" id="KW-0843">Virulence</keyword>
<dbReference type="InterPro" id="IPR053214">
    <property type="entry name" value="LysM12-like"/>
</dbReference>
<protein>
    <submittedName>
        <fullName evidence="4">Uncharacterized protein</fullName>
    </submittedName>
</protein>
<keyword evidence="1" id="KW-0147">Chitin-binding</keyword>
<keyword evidence="5" id="KW-1185">Reference proteome</keyword>
<sequence>MKRYRGWPAMYVLFIFVVFTNAQLSSILTRCPAQCNETGPNPSAWTYYHDFNALVNCNATVLFELNVYNSVDDSDTHLSFRACTADGQESDFTDDHNGEFARSCPSSSATSAHIADAALAAGQLGDYMRSNSHYTQILFAKSKTVIAGLFSGSQIQASSACSVVQKFANEGLRIIDYLPDSIFEFLSRPDGGAWRPRTSLCQGGCRSDATAARDLEFDDIIRMFSRLEMAGSFFSAGVIPVVALRAYNFRRGHDGAQIPDFATVEEFHAQFSMNFCDVVARLYEVSGRDTDKAFWASGYQMNLQRALRKKTDRLHDLAQRFLTMPYAPKPNTAEHVAVQIDMLHYDCSCTFLEQMTLFEPQIATAEARFSAPLAEELERKFEDIIHRCEYLLRATRKFYAQKTYYQDLGTTSYPYLMHLNSRNEIIRTKALQNLQIGCWRETFWDGLCLLDLEHRVRHAASIGLLDLESIPRTLCGISSMPELFTIASQISK</sequence>
<reference evidence="4 5" key="1">
    <citation type="submission" date="2018-06" db="EMBL/GenBank/DDBJ databases">
        <title>Genome analysis of cellulolytic fungus Trichoderma lentiforme CFAM-422.</title>
        <authorList>
            <person name="Steindorff A.S."/>
            <person name="Formighieri E.F."/>
            <person name="Midorikawa G.E.O."/>
            <person name="Tamietti M.S."/>
            <person name="Ramos E.Z."/>
            <person name="Silva A.S."/>
            <person name="Bon E.P.S."/>
            <person name="Mendes T.D."/>
            <person name="Damaso M.C.T."/>
            <person name="Favaro L.C.L."/>
        </authorList>
    </citation>
    <scope>NUCLEOTIDE SEQUENCE [LARGE SCALE GENOMIC DNA]</scope>
    <source>
        <strain evidence="4 5">CFAM-422</strain>
    </source>
</reference>
<feature type="signal peptide" evidence="3">
    <location>
        <begin position="1"/>
        <end position="22"/>
    </location>
</feature>
<evidence type="ECO:0000313" key="4">
    <source>
        <dbReference type="EMBL" id="KAF3056722.1"/>
    </source>
</evidence>
<evidence type="ECO:0000256" key="2">
    <source>
        <dbReference type="ARBA" id="ARBA00023026"/>
    </source>
</evidence>
<evidence type="ECO:0000256" key="1">
    <source>
        <dbReference type="ARBA" id="ARBA00022669"/>
    </source>
</evidence>
<organism evidence="4 5">
    <name type="scientific">Trichoderma lentiforme</name>
    <dbReference type="NCBI Taxonomy" id="1567552"/>
    <lineage>
        <taxon>Eukaryota</taxon>
        <taxon>Fungi</taxon>
        <taxon>Dikarya</taxon>
        <taxon>Ascomycota</taxon>
        <taxon>Pezizomycotina</taxon>
        <taxon>Sordariomycetes</taxon>
        <taxon>Hypocreomycetidae</taxon>
        <taxon>Hypocreales</taxon>
        <taxon>Hypocreaceae</taxon>
        <taxon>Trichoderma</taxon>
    </lineage>
</organism>
<dbReference type="PANTHER" id="PTHR47700:SF2">
    <property type="entry name" value="CHITINASE"/>
    <property type="match status" value="1"/>
</dbReference>
<dbReference type="PANTHER" id="PTHR47700">
    <property type="entry name" value="V CHITINASE, PUTATIVE (AFU_ORTHOLOGUE AFUA_6G13720)-RELATED"/>
    <property type="match status" value="1"/>
</dbReference>
<dbReference type="GO" id="GO:0008061">
    <property type="term" value="F:chitin binding"/>
    <property type="evidence" value="ECO:0007669"/>
    <property type="project" value="UniProtKB-KW"/>
</dbReference>
<gene>
    <name evidence="4" type="ORF">CFAM422_012703</name>
</gene>
<feature type="chain" id="PRO_5040425831" evidence="3">
    <location>
        <begin position="23"/>
        <end position="492"/>
    </location>
</feature>
<dbReference type="AlphaFoldDB" id="A0A9P4X3N0"/>
<dbReference type="EMBL" id="QLNT01000032">
    <property type="protein sequence ID" value="KAF3056722.1"/>
    <property type="molecule type" value="Genomic_DNA"/>
</dbReference>
<accession>A0A9P4X3N0</accession>
<comment type="caution">
    <text evidence="4">The sequence shown here is derived from an EMBL/GenBank/DDBJ whole genome shotgun (WGS) entry which is preliminary data.</text>
</comment>
<evidence type="ECO:0000256" key="3">
    <source>
        <dbReference type="SAM" id="SignalP"/>
    </source>
</evidence>